<reference evidence="1" key="1">
    <citation type="submission" date="2023-05" db="EMBL/GenBank/DDBJ databases">
        <title>Nepenthes gracilis genome sequencing.</title>
        <authorList>
            <person name="Fukushima K."/>
        </authorList>
    </citation>
    <scope>NUCLEOTIDE SEQUENCE</scope>
    <source>
        <strain evidence="1">SING2019-196</strain>
    </source>
</reference>
<keyword evidence="2" id="KW-1185">Reference proteome</keyword>
<evidence type="ECO:0000313" key="2">
    <source>
        <dbReference type="Proteomes" id="UP001279734"/>
    </source>
</evidence>
<sequence length="107" mass="11945">MHPTEERLRENGADWGSDFWGGRGGGFFLFLLHSVTSALLQYLTPLACPPNSFLPSHVTAFTSLYKFKFTSFDLNTCVLSFQFNLRSKVVAIVMQTSLLVGIFLSGF</sequence>
<proteinExistence type="predicted"/>
<organism evidence="1 2">
    <name type="scientific">Nepenthes gracilis</name>
    <name type="common">Slender pitcher plant</name>
    <dbReference type="NCBI Taxonomy" id="150966"/>
    <lineage>
        <taxon>Eukaryota</taxon>
        <taxon>Viridiplantae</taxon>
        <taxon>Streptophyta</taxon>
        <taxon>Embryophyta</taxon>
        <taxon>Tracheophyta</taxon>
        <taxon>Spermatophyta</taxon>
        <taxon>Magnoliopsida</taxon>
        <taxon>eudicotyledons</taxon>
        <taxon>Gunneridae</taxon>
        <taxon>Pentapetalae</taxon>
        <taxon>Caryophyllales</taxon>
        <taxon>Nepenthaceae</taxon>
        <taxon>Nepenthes</taxon>
    </lineage>
</organism>
<dbReference type="EMBL" id="BSYO01000012">
    <property type="protein sequence ID" value="GMH13133.1"/>
    <property type="molecule type" value="Genomic_DNA"/>
</dbReference>
<gene>
    <name evidence="1" type="ORF">Nepgr_014974</name>
</gene>
<protein>
    <submittedName>
        <fullName evidence="1">Uncharacterized protein</fullName>
    </submittedName>
</protein>
<name>A0AAD3SL30_NEPGR</name>
<dbReference type="AlphaFoldDB" id="A0AAD3SL30"/>
<dbReference type="Proteomes" id="UP001279734">
    <property type="component" value="Unassembled WGS sequence"/>
</dbReference>
<evidence type="ECO:0000313" key="1">
    <source>
        <dbReference type="EMBL" id="GMH13133.1"/>
    </source>
</evidence>
<comment type="caution">
    <text evidence="1">The sequence shown here is derived from an EMBL/GenBank/DDBJ whole genome shotgun (WGS) entry which is preliminary data.</text>
</comment>
<accession>A0AAD3SL30</accession>